<dbReference type="GO" id="GO:0001666">
    <property type="term" value="P:response to hypoxia"/>
    <property type="evidence" value="ECO:0007669"/>
    <property type="project" value="TreeGrafter"/>
</dbReference>
<accession>A0AAN8E657</accession>
<dbReference type="GO" id="GO:0005634">
    <property type="term" value="C:nucleus"/>
    <property type="evidence" value="ECO:0007669"/>
    <property type="project" value="TreeGrafter"/>
</dbReference>
<name>A0AAN8E657_CHAGU</name>
<evidence type="ECO:0000313" key="2">
    <source>
        <dbReference type="Proteomes" id="UP001331515"/>
    </source>
</evidence>
<comment type="caution">
    <text evidence="1">The sequence shown here is derived from an EMBL/GenBank/DDBJ whole genome shotgun (WGS) entry which is preliminary data.</text>
</comment>
<dbReference type="GO" id="GO:0005912">
    <property type="term" value="C:adherens junction"/>
    <property type="evidence" value="ECO:0007669"/>
    <property type="project" value="TreeGrafter"/>
</dbReference>
<evidence type="ECO:0000313" key="1">
    <source>
        <dbReference type="EMBL" id="KAK5933258.1"/>
    </source>
</evidence>
<keyword evidence="2" id="KW-1185">Reference proteome</keyword>
<dbReference type="PANTHER" id="PTHR24219:SF3">
    <property type="entry name" value="LIM DOMAIN-CONTAINING PROTEIN 1"/>
    <property type="match status" value="1"/>
</dbReference>
<dbReference type="GO" id="GO:0035331">
    <property type="term" value="P:negative regulation of hippo signaling"/>
    <property type="evidence" value="ECO:0007669"/>
    <property type="project" value="TreeGrafter"/>
</dbReference>
<reference evidence="1 2" key="1">
    <citation type="journal article" date="2023" name="Mol. Biol. Evol.">
        <title>Genomics of Secondarily Temperate Adaptation in the Only Non-Antarctic Icefish.</title>
        <authorList>
            <person name="Rivera-Colon A.G."/>
            <person name="Rayamajhi N."/>
            <person name="Minhas B.F."/>
            <person name="Madrigal G."/>
            <person name="Bilyk K.T."/>
            <person name="Yoon V."/>
            <person name="Hune M."/>
            <person name="Gregory S."/>
            <person name="Cheng C.H.C."/>
            <person name="Catchen J.M."/>
        </authorList>
    </citation>
    <scope>NUCLEOTIDE SEQUENCE [LARGE SCALE GENOMIC DNA]</scope>
    <source>
        <tissue evidence="1">White muscle</tissue>
    </source>
</reference>
<gene>
    <name evidence="1" type="ORF">CgunFtcFv8_013753</name>
</gene>
<organism evidence="1 2">
    <name type="scientific">Champsocephalus gunnari</name>
    <name type="common">Mackerel icefish</name>
    <dbReference type="NCBI Taxonomy" id="52237"/>
    <lineage>
        <taxon>Eukaryota</taxon>
        <taxon>Metazoa</taxon>
        <taxon>Chordata</taxon>
        <taxon>Craniata</taxon>
        <taxon>Vertebrata</taxon>
        <taxon>Euteleostomi</taxon>
        <taxon>Actinopterygii</taxon>
        <taxon>Neopterygii</taxon>
        <taxon>Teleostei</taxon>
        <taxon>Neoteleostei</taxon>
        <taxon>Acanthomorphata</taxon>
        <taxon>Eupercaria</taxon>
        <taxon>Perciformes</taxon>
        <taxon>Notothenioidei</taxon>
        <taxon>Channichthyidae</taxon>
        <taxon>Champsocephalus</taxon>
    </lineage>
</organism>
<dbReference type="AlphaFoldDB" id="A0AAN8E657"/>
<dbReference type="PANTHER" id="PTHR24219">
    <property type="entry name" value="LIM DOMAIN-CONTAINING PROTEIN JUB"/>
    <property type="match status" value="1"/>
</dbReference>
<dbReference type="GO" id="GO:0005667">
    <property type="term" value="C:transcription regulator complex"/>
    <property type="evidence" value="ECO:0007669"/>
    <property type="project" value="TreeGrafter"/>
</dbReference>
<dbReference type="GO" id="GO:0003714">
    <property type="term" value="F:transcription corepressor activity"/>
    <property type="evidence" value="ECO:0007669"/>
    <property type="project" value="TreeGrafter"/>
</dbReference>
<dbReference type="GO" id="GO:0007010">
    <property type="term" value="P:cytoskeleton organization"/>
    <property type="evidence" value="ECO:0007669"/>
    <property type="project" value="TreeGrafter"/>
</dbReference>
<dbReference type="SUPFAM" id="SSF57716">
    <property type="entry name" value="Glucocorticoid receptor-like (DNA-binding domain)"/>
    <property type="match status" value="1"/>
</dbReference>
<protein>
    <submittedName>
        <fullName evidence="1">Uncharacterized protein</fullName>
    </submittedName>
</protein>
<dbReference type="GO" id="GO:0000932">
    <property type="term" value="C:P-body"/>
    <property type="evidence" value="ECO:0007669"/>
    <property type="project" value="TreeGrafter"/>
</dbReference>
<dbReference type="EMBL" id="JAURVH010001514">
    <property type="protein sequence ID" value="KAK5933258.1"/>
    <property type="molecule type" value="Genomic_DNA"/>
</dbReference>
<sequence length="91" mass="9969">MEPARPAKLWAASTMTAASPAAPVVGKAFYYDAGRVFCEEDFKIYCLKDCHRVLAPKCAACNQPILPSEGSDEIIQTNQFHKRGKSCFSPS</sequence>
<dbReference type="Proteomes" id="UP001331515">
    <property type="component" value="Unassembled WGS sequence"/>
</dbReference>
<dbReference type="InterPro" id="IPR047172">
    <property type="entry name" value="Ajuba-like"/>
</dbReference>
<proteinExistence type="predicted"/>